<gene>
    <name evidence="2" type="ORF">GO988_08280</name>
</gene>
<sequence>MKNSVLFFSLFLASAGPVLAQTAPTPHPAAGAPAQPCAVFSGRVSASEKPLAGVTVAVKGTSIILITNEEGFFTLPAQVTQFPTLAVSAAGYAPIELTLNSCTPVMVEMQLLPGTRIKQRGKRKGFIMKTGQ</sequence>
<dbReference type="RefSeq" id="WP_157564103.1">
    <property type="nucleotide sequence ID" value="NZ_WQKZ01000002.1"/>
</dbReference>
<evidence type="ECO:0000313" key="2">
    <source>
        <dbReference type="EMBL" id="MVN76320.1"/>
    </source>
</evidence>
<keyword evidence="3" id="KW-1185">Reference proteome</keyword>
<dbReference type="EMBL" id="WQKZ01000002">
    <property type="protein sequence ID" value="MVN76320.1"/>
    <property type="molecule type" value="Genomic_DNA"/>
</dbReference>
<dbReference type="InterPro" id="IPR008969">
    <property type="entry name" value="CarboxyPept-like_regulatory"/>
</dbReference>
<comment type="caution">
    <text evidence="2">The sequence shown here is derived from an EMBL/GenBank/DDBJ whole genome shotgun (WGS) entry which is preliminary data.</text>
</comment>
<dbReference type="SUPFAM" id="SSF49464">
    <property type="entry name" value="Carboxypeptidase regulatory domain-like"/>
    <property type="match status" value="1"/>
</dbReference>
<accession>A0A7K1TD53</accession>
<evidence type="ECO:0008006" key="4">
    <source>
        <dbReference type="Google" id="ProtNLM"/>
    </source>
</evidence>
<dbReference type="Gene3D" id="2.60.40.1120">
    <property type="entry name" value="Carboxypeptidase-like, regulatory domain"/>
    <property type="match status" value="1"/>
</dbReference>
<reference evidence="2 3" key="1">
    <citation type="submission" date="2019-12" db="EMBL/GenBank/DDBJ databases">
        <title>Hymenobacter sp. HMF4947 Genome sequencing and assembly.</title>
        <authorList>
            <person name="Kang H."/>
            <person name="Cha I."/>
            <person name="Kim H."/>
            <person name="Joh K."/>
        </authorList>
    </citation>
    <scope>NUCLEOTIDE SEQUENCE [LARGE SCALE GENOMIC DNA]</scope>
    <source>
        <strain evidence="2 3">HMF4947</strain>
    </source>
</reference>
<evidence type="ECO:0000256" key="1">
    <source>
        <dbReference type="SAM" id="SignalP"/>
    </source>
</evidence>
<name>A0A7K1TD53_9BACT</name>
<protein>
    <recommendedName>
        <fullName evidence="4">Carboxypeptidase-like regulatory domain-containing protein</fullName>
    </recommendedName>
</protein>
<evidence type="ECO:0000313" key="3">
    <source>
        <dbReference type="Proteomes" id="UP000441336"/>
    </source>
</evidence>
<feature type="chain" id="PRO_5029596138" description="Carboxypeptidase-like regulatory domain-containing protein" evidence="1">
    <location>
        <begin position="21"/>
        <end position="132"/>
    </location>
</feature>
<organism evidence="2 3">
    <name type="scientific">Hymenobacter ginkgonis</name>
    <dbReference type="NCBI Taxonomy" id="2682976"/>
    <lineage>
        <taxon>Bacteria</taxon>
        <taxon>Pseudomonadati</taxon>
        <taxon>Bacteroidota</taxon>
        <taxon>Cytophagia</taxon>
        <taxon>Cytophagales</taxon>
        <taxon>Hymenobacteraceae</taxon>
        <taxon>Hymenobacter</taxon>
    </lineage>
</organism>
<feature type="signal peptide" evidence="1">
    <location>
        <begin position="1"/>
        <end position="20"/>
    </location>
</feature>
<dbReference type="AlphaFoldDB" id="A0A7K1TD53"/>
<dbReference type="Proteomes" id="UP000441336">
    <property type="component" value="Unassembled WGS sequence"/>
</dbReference>
<proteinExistence type="predicted"/>
<dbReference type="Pfam" id="PF13715">
    <property type="entry name" value="CarbopepD_reg_2"/>
    <property type="match status" value="1"/>
</dbReference>
<keyword evidence="1" id="KW-0732">Signal</keyword>